<proteinExistence type="predicted"/>
<evidence type="ECO:0000313" key="2">
    <source>
        <dbReference type="EMBL" id="MQL74805.1"/>
    </source>
</evidence>
<evidence type="ECO:0000313" key="3">
    <source>
        <dbReference type="Proteomes" id="UP000652761"/>
    </source>
</evidence>
<name>A0A843TUQ8_COLES</name>
<keyword evidence="3" id="KW-1185">Reference proteome</keyword>
<sequence>MMGSKKPKRWQKTYSAILTMDGRVGRLGAESADSESGRPLATRLWGGNTDPPTGQSGLASIMPFKKNYLARDNHSQKTRDGVVPKGIMMPALARPRITEANLPSLDSGYHVVATLNPEGLAPNGSFIPPNMLENDPCILAERRYLEFAILRFRDSLLGTCAFSYPSFPLEHMPLKRMPTANNLSPYNRDLDCYTRSRKLSPVIWNLQNRHTTTMEINGTYLMPGDSRYAAGSHDIRCLLDRIIDFTSPSWYGHWSVVSSHIFRYGATEWLTGVLHHYGEILKKSGIYGAVEAALYDYPCYTGVLRGLPISGLLYEEIVLDDLHSHRSNGSGQYFYPYSLPGDPLTELMSTRSSLSFLPNNEQGLLQFDNASRRTRPFCTQTSDGTQYHSASSNSSNQSVYQDWLCCIRPGVLVYRVGSTLITEPYYPSRFARNFGYDQSIPPPAEFPLSLRLQRGHDVHMTAASWWNYFRRPETGSACALPAPGMTGHMDIFYARWWFDRSGIFRLSPGKIREREDSRLVQYSLSPVFIDEAYLNRHFSSIAASYKRRYDASMSHNTKAETDRYYYQGEIPLLASVELFWTKAPVASDDSSSYCWWNHLLSDCGHPPAVSLSTKLPPESIGHPGWTRWERHLINVIGNIGPLEYISRLKNAKTFQDVQDIMKRVGEACSTTFFQLVPKPLSESA</sequence>
<reference evidence="2" key="1">
    <citation type="submission" date="2017-07" db="EMBL/GenBank/DDBJ databases">
        <title>Taro Niue Genome Assembly and Annotation.</title>
        <authorList>
            <person name="Atibalentja N."/>
            <person name="Keating K."/>
            <person name="Fields C.J."/>
        </authorList>
    </citation>
    <scope>NUCLEOTIDE SEQUENCE</scope>
    <source>
        <strain evidence="2">Niue_2</strain>
        <tissue evidence="2">Leaf</tissue>
    </source>
</reference>
<dbReference type="EMBL" id="NMUH01000224">
    <property type="protein sequence ID" value="MQL74805.1"/>
    <property type="molecule type" value="Genomic_DNA"/>
</dbReference>
<comment type="caution">
    <text evidence="2">The sequence shown here is derived from an EMBL/GenBank/DDBJ whole genome shotgun (WGS) entry which is preliminary data.</text>
</comment>
<dbReference type="Proteomes" id="UP000652761">
    <property type="component" value="Unassembled WGS sequence"/>
</dbReference>
<feature type="region of interest" description="Disordered" evidence="1">
    <location>
        <begin position="28"/>
        <end position="52"/>
    </location>
</feature>
<gene>
    <name evidence="2" type="ORF">Taro_007189</name>
</gene>
<dbReference type="AlphaFoldDB" id="A0A843TUQ8"/>
<dbReference type="OrthoDB" id="2011402at2759"/>
<organism evidence="2 3">
    <name type="scientific">Colocasia esculenta</name>
    <name type="common">Wild taro</name>
    <name type="synonym">Arum esculentum</name>
    <dbReference type="NCBI Taxonomy" id="4460"/>
    <lineage>
        <taxon>Eukaryota</taxon>
        <taxon>Viridiplantae</taxon>
        <taxon>Streptophyta</taxon>
        <taxon>Embryophyta</taxon>
        <taxon>Tracheophyta</taxon>
        <taxon>Spermatophyta</taxon>
        <taxon>Magnoliopsida</taxon>
        <taxon>Liliopsida</taxon>
        <taxon>Araceae</taxon>
        <taxon>Aroideae</taxon>
        <taxon>Colocasieae</taxon>
        <taxon>Colocasia</taxon>
    </lineage>
</organism>
<accession>A0A843TUQ8</accession>
<protein>
    <submittedName>
        <fullName evidence="2">Uncharacterized protein</fullName>
    </submittedName>
</protein>
<feature type="non-terminal residue" evidence="2">
    <location>
        <position position="1"/>
    </location>
</feature>
<evidence type="ECO:0000256" key="1">
    <source>
        <dbReference type="SAM" id="MobiDB-lite"/>
    </source>
</evidence>